<gene>
    <name evidence="1" type="ORF">JI435_405750</name>
</gene>
<dbReference type="VEuPathDB" id="FungiDB:JI435_405750"/>
<evidence type="ECO:0000313" key="1">
    <source>
        <dbReference type="EMBL" id="QRC94400.1"/>
    </source>
</evidence>
<name>A0A7U2F0G0_PHANO</name>
<protein>
    <submittedName>
        <fullName evidence="1">Uncharacterized protein</fullName>
    </submittedName>
</protein>
<accession>A0A7U2F0G0</accession>
<organism evidence="1 2">
    <name type="scientific">Phaeosphaeria nodorum (strain SN15 / ATCC MYA-4574 / FGSC 10173)</name>
    <name type="common">Glume blotch fungus</name>
    <name type="synonym">Parastagonospora nodorum</name>
    <dbReference type="NCBI Taxonomy" id="321614"/>
    <lineage>
        <taxon>Eukaryota</taxon>
        <taxon>Fungi</taxon>
        <taxon>Dikarya</taxon>
        <taxon>Ascomycota</taxon>
        <taxon>Pezizomycotina</taxon>
        <taxon>Dothideomycetes</taxon>
        <taxon>Pleosporomycetidae</taxon>
        <taxon>Pleosporales</taxon>
        <taxon>Pleosporineae</taxon>
        <taxon>Phaeosphaeriaceae</taxon>
        <taxon>Parastagonospora</taxon>
    </lineage>
</organism>
<dbReference type="AlphaFoldDB" id="A0A7U2F0G0"/>
<keyword evidence="2" id="KW-1185">Reference proteome</keyword>
<proteinExistence type="predicted"/>
<dbReference type="Proteomes" id="UP000663193">
    <property type="component" value="Chromosome 4"/>
</dbReference>
<evidence type="ECO:0000313" key="2">
    <source>
        <dbReference type="Proteomes" id="UP000663193"/>
    </source>
</evidence>
<reference evidence="2" key="1">
    <citation type="journal article" date="2021" name="BMC Genomics">
        <title>Chromosome-level genome assembly and manually-curated proteome of model necrotroph Parastagonospora nodorum Sn15 reveals a genome-wide trove of candidate effector homologs, and redundancy of virulence-related functions within an accessory chromosome.</title>
        <authorList>
            <person name="Bertazzoni S."/>
            <person name="Jones D.A.B."/>
            <person name="Phan H.T."/>
            <person name="Tan K.-C."/>
            <person name="Hane J.K."/>
        </authorList>
    </citation>
    <scope>NUCLEOTIDE SEQUENCE [LARGE SCALE GENOMIC DNA]</scope>
    <source>
        <strain evidence="2">SN15 / ATCC MYA-4574 / FGSC 10173)</strain>
    </source>
</reference>
<dbReference type="EMBL" id="CP069026">
    <property type="protein sequence ID" value="QRC94400.1"/>
    <property type="molecule type" value="Genomic_DNA"/>
</dbReference>
<sequence>MLELRRFRIGLGGSRKLHVFSLSPLGTWIRLRDAASCHLSASEEDPGTLITTILYTPLDCH</sequence>